<dbReference type="Proteomes" id="UP000646827">
    <property type="component" value="Unassembled WGS sequence"/>
</dbReference>
<dbReference type="AlphaFoldDB" id="A0A8H7VIN4"/>
<dbReference type="SMART" id="SM00332">
    <property type="entry name" value="PP2Cc"/>
    <property type="match status" value="1"/>
</dbReference>
<name>A0A8H7VIN4_9FUNG</name>
<protein>
    <recommendedName>
        <fullName evidence="1">PPM-type phosphatase domain-containing protein</fullName>
    </recommendedName>
</protein>
<dbReference type="PANTHER" id="PTHR13832:SF792">
    <property type="entry name" value="GM14286P"/>
    <property type="match status" value="1"/>
</dbReference>
<organism evidence="2 3">
    <name type="scientific">Circinella minor</name>
    <dbReference type="NCBI Taxonomy" id="1195481"/>
    <lineage>
        <taxon>Eukaryota</taxon>
        <taxon>Fungi</taxon>
        <taxon>Fungi incertae sedis</taxon>
        <taxon>Mucoromycota</taxon>
        <taxon>Mucoromycotina</taxon>
        <taxon>Mucoromycetes</taxon>
        <taxon>Mucorales</taxon>
        <taxon>Lichtheimiaceae</taxon>
        <taxon>Circinella</taxon>
    </lineage>
</organism>
<keyword evidence="3" id="KW-1185">Reference proteome</keyword>
<proteinExistence type="predicted"/>
<dbReference type="GO" id="GO:0005739">
    <property type="term" value="C:mitochondrion"/>
    <property type="evidence" value="ECO:0007669"/>
    <property type="project" value="TreeGrafter"/>
</dbReference>
<gene>
    <name evidence="2" type="ORF">INT45_009945</name>
</gene>
<reference evidence="2 3" key="1">
    <citation type="submission" date="2020-12" db="EMBL/GenBank/DDBJ databases">
        <title>Metabolic potential, ecology and presence of endohyphal bacteria is reflected in genomic diversity of Mucoromycotina.</title>
        <authorList>
            <person name="Muszewska A."/>
            <person name="Okrasinska A."/>
            <person name="Steczkiewicz K."/>
            <person name="Drgas O."/>
            <person name="Orlowska M."/>
            <person name="Perlinska-Lenart U."/>
            <person name="Aleksandrzak-Piekarczyk T."/>
            <person name="Szatraj K."/>
            <person name="Zielenkiewicz U."/>
            <person name="Pilsyk S."/>
            <person name="Malc E."/>
            <person name="Mieczkowski P."/>
            <person name="Kruszewska J.S."/>
            <person name="Biernat P."/>
            <person name="Pawlowska J."/>
        </authorList>
    </citation>
    <scope>NUCLEOTIDE SEQUENCE [LARGE SCALE GENOMIC DNA]</scope>
    <source>
        <strain evidence="2 3">CBS 142.35</strain>
    </source>
</reference>
<dbReference type="PROSITE" id="PS51746">
    <property type="entry name" value="PPM_2"/>
    <property type="match status" value="1"/>
</dbReference>
<dbReference type="GO" id="GO:0004741">
    <property type="term" value="F:[pyruvate dehydrogenase (acetyl-transferring)]-phosphatase activity"/>
    <property type="evidence" value="ECO:0007669"/>
    <property type="project" value="TreeGrafter"/>
</dbReference>
<dbReference type="Pfam" id="PF00481">
    <property type="entry name" value="PP2C"/>
    <property type="match status" value="1"/>
</dbReference>
<dbReference type="OrthoDB" id="420076at2759"/>
<dbReference type="InterPro" id="IPR001932">
    <property type="entry name" value="PPM-type_phosphatase-like_dom"/>
</dbReference>
<accession>A0A8H7VIN4</accession>
<evidence type="ECO:0000313" key="3">
    <source>
        <dbReference type="Proteomes" id="UP000646827"/>
    </source>
</evidence>
<comment type="caution">
    <text evidence="2">The sequence shown here is derived from an EMBL/GenBank/DDBJ whole genome shotgun (WGS) entry which is preliminary data.</text>
</comment>
<dbReference type="PANTHER" id="PTHR13832">
    <property type="entry name" value="PROTEIN PHOSPHATASE 2C"/>
    <property type="match status" value="1"/>
</dbReference>
<dbReference type="EMBL" id="JAEPRB010000145">
    <property type="protein sequence ID" value="KAG2220312.1"/>
    <property type="molecule type" value="Genomic_DNA"/>
</dbReference>
<feature type="domain" description="PPM-type phosphatase" evidence="1">
    <location>
        <begin position="84"/>
        <end position="448"/>
    </location>
</feature>
<sequence length="496" mass="56071">MAVPIKTISTAIAGVGLSGGLGYYYLNNKRTQEPTKSLNTTATVKQNRNSQFYDPRPFKQLTSEEIDSRLRAGQIVNKSSIQRVKAIYTTRMASNNPVEDNYSINTIDGNKLIAGVYDGHIGPNCSEMIKTQLPIYVARQLRESTKEGEAQQRKEDIISTAFETLDQDIQQRFYDLFPKNVAGVTEKQIQDAISKNPNADKIIKEAITGSCACAVYLDGDDLYAANTGDSRVVIIRQEEDGSWTGRRLVEEESPAHPAWRSHMISQHPPNESGAIVQRNRIFGLIAVGGSFGDIMYKVPKEYQMNVLPYIPYEIYSTFARYHHRIVVNYHTPPYLYSKPLVTHHKLEKGDKYVVLGTDGLWDELSWDSVRSTDGDQVSAELMSSWPKDGKDKNAATHLMRQALLYDVVYKNIGKKLPVSDEGLEMSKRLTREPSRRYRDDITITVIELNQEQEKGQHVIQEGSGPIMEPKEVDVSEPRLVKSPNSSWYSGWVWSRL</sequence>
<dbReference type="SUPFAM" id="SSF81606">
    <property type="entry name" value="PP2C-like"/>
    <property type="match status" value="1"/>
</dbReference>
<evidence type="ECO:0000313" key="2">
    <source>
        <dbReference type="EMBL" id="KAG2220312.1"/>
    </source>
</evidence>
<dbReference type="CDD" id="cd00143">
    <property type="entry name" value="PP2Cc"/>
    <property type="match status" value="1"/>
</dbReference>
<dbReference type="Gene3D" id="3.60.40.10">
    <property type="entry name" value="PPM-type phosphatase domain"/>
    <property type="match status" value="1"/>
</dbReference>
<dbReference type="InterPro" id="IPR015655">
    <property type="entry name" value="PP2C"/>
</dbReference>
<evidence type="ECO:0000259" key="1">
    <source>
        <dbReference type="PROSITE" id="PS51746"/>
    </source>
</evidence>
<dbReference type="InterPro" id="IPR036457">
    <property type="entry name" value="PPM-type-like_dom_sf"/>
</dbReference>